<name>A0A9J6D8M9_RHIMP</name>
<dbReference type="EMBL" id="JABSTU010000010">
    <property type="protein sequence ID" value="KAH8018573.1"/>
    <property type="molecule type" value="Genomic_DNA"/>
</dbReference>
<feature type="compositionally biased region" description="Acidic residues" evidence="1">
    <location>
        <begin position="113"/>
        <end position="129"/>
    </location>
</feature>
<proteinExistence type="predicted"/>
<evidence type="ECO:0000313" key="3">
    <source>
        <dbReference type="Proteomes" id="UP000821866"/>
    </source>
</evidence>
<organism evidence="2 3">
    <name type="scientific">Rhipicephalus microplus</name>
    <name type="common">Cattle tick</name>
    <name type="synonym">Boophilus microplus</name>
    <dbReference type="NCBI Taxonomy" id="6941"/>
    <lineage>
        <taxon>Eukaryota</taxon>
        <taxon>Metazoa</taxon>
        <taxon>Ecdysozoa</taxon>
        <taxon>Arthropoda</taxon>
        <taxon>Chelicerata</taxon>
        <taxon>Arachnida</taxon>
        <taxon>Acari</taxon>
        <taxon>Parasitiformes</taxon>
        <taxon>Ixodida</taxon>
        <taxon>Ixodoidea</taxon>
        <taxon>Ixodidae</taxon>
        <taxon>Rhipicephalinae</taxon>
        <taxon>Rhipicephalus</taxon>
        <taxon>Boophilus</taxon>
    </lineage>
</organism>
<dbReference type="Proteomes" id="UP000821866">
    <property type="component" value="Chromosome 8"/>
</dbReference>
<gene>
    <name evidence="2" type="ORF">HPB51_008994</name>
</gene>
<protein>
    <submittedName>
        <fullName evidence="2">Uncharacterized protein</fullName>
    </submittedName>
</protein>
<accession>A0A9J6D8M9</accession>
<dbReference type="VEuPathDB" id="VectorBase:LOC119181651"/>
<comment type="caution">
    <text evidence="2">The sequence shown here is derived from an EMBL/GenBank/DDBJ whole genome shotgun (WGS) entry which is preliminary data.</text>
</comment>
<reference evidence="2" key="1">
    <citation type="journal article" date="2020" name="Cell">
        <title>Large-Scale Comparative Analyses of Tick Genomes Elucidate Their Genetic Diversity and Vector Capacities.</title>
        <authorList>
            <consortium name="Tick Genome and Microbiome Consortium (TIGMIC)"/>
            <person name="Jia N."/>
            <person name="Wang J."/>
            <person name="Shi W."/>
            <person name="Du L."/>
            <person name="Sun Y."/>
            <person name="Zhan W."/>
            <person name="Jiang J.F."/>
            <person name="Wang Q."/>
            <person name="Zhang B."/>
            <person name="Ji P."/>
            <person name="Bell-Sakyi L."/>
            <person name="Cui X.M."/>
            <person name="Yuan T.T."/>
            <person name="Jiang B.G."/>
            <person name="Yang W.F."/>
            <person name="Lam T.T."/>
            <person name="Chang Q.C."/>
            <person name="Ding S.J."/>
            <person name="Wang X.J."/>
            <person name="Zhu J.G."/>
            <person name="Ruan X.D."/>
            <person name="Zhao L."/>
            <person name="Wei J.T."/>
            <person name="Ye R.Z."/>
            <person name="Que T.C."/>
            <person name="Du C.H."/>
            <person name="Zhou Y.H."/>
            <person name="Cheng J.X."/>
            <person name="Dai P.F."/>
            <person name="Guo W.B."/>
            <person name="Han X.H."/>
            <person name="Huang E.J."/>
            <person name="Li L.F."/>
            <person name="Wei W."/>
            <person name="Gao Y.C."/>
            <person name="Liu J.Z."/>
            <person name="Shao H.Z."/>
            <person name="Wang X."/>
            <person name="Wang C.C."/>
            <person name="Yang T.C."/>
            <person name="Huo Q.B."/>
            <person name="Li W."/>
            <person name="Chen H.Y."/>
            <person name="Chen S.E."/>
            <person name="Zhou L.G."/>
            <person name="Ni X.B."/>
            <person name="Tian J.H."/>
            <person name="Sheng Y."/>
            <person name="Liu T."/>
            <person name="Pan Y.S."/>
            <person name="Xia L.Y."/>
            <person name="Li J."/>
            <person name="Zhao F."/>
            <person name="Cao W.C."/>
        </authorList>
    </citation>
    <scope>NUCLEOTIDE SEQUENCE</scope>
    <source>
        <strain evidence="2">Rmic-2018</strain>
    </source>
</reference>
<dbReference type="AlphaFoldDB" id="A0A9J6D8M9"/>
<evidence type="ECO:0000313" key="2">
    <source>
        <dbReference type="EMBL" id="KAH8018573.1"/>
    </source>
</evidence>
<feature type="region of interest" description="Disordered" evidence="1">
    <location>
        <begin position="113"/>
        <end position="134"/>
    </location>
</feature>
<evidence type="ECO:0000256" key="1">
    <source>
        <dbReference type="SAM" id="MobiDB-lite"/>
    </source>
</evidence>
<reference evidence="2" key="2">
    <citation type="submission" date="2021-09" db="EMBL/GenBank/DDBJ databases">
        <authorList>
            <person name="Jia N."/>
            <person name="Wang J."/>
            <person name="Shi W."/>
            <person name="Du L."/>
            <person name="Sun Y."/>
            <person name="Zhan W."/>
            <person name="Jiang J."/>
            <person name="Wang Q."/>
            <person name="Zhang B."/>
            <person name="Ji P."/>
            <person name="Sakyi L.B."/>
            <person name="Cui X."/>
            <person name="Yuan T."/>
            <person name="Jiang B."/>
            <person name="Yang W."/>
            <person name="Lam T.T.-Y."/>
            <person name="Chang Q."/>
            <person name="Ding S."/>
            <person name="Wang X."/>
            <person name="Zhu J."/>
            <person name="Ruan X."/>
            <person name="Zhao L."/>
            <person name="Wei J."/>
            <person name="Que T."/>
            <person name="Du C."/>
            <person name="Cheng J."/>
            <person name="Dai P."/>
            <person name="Han X."/>
            <person name="Huang E."/>
            <person name="Gao Y."/>
            <person name="Liu J."/>
            <person name="Shao H."/>
            <person name="Ye R."/>
            <person name="Li L."/>
            <person name="Wei W."/>
            <person name="Wang X."/>
            <person name="Wang C."/>
            <person name="Huo Q."/>
            <person name="Li W."/>
            <person name="Guo W."/>
            <person name="Chen H."/>
            <person name="Chen S."/>
            <person name="Zhou L."/>
            <person name="Zhou L."/>
            <person name="Ni X."/>
            <person name="Tian J."/>
            <person name="Zhou Y."/>
            <person name="Sheng Y."/>
            <person name="Liu T."/>
            <person name="Pan Y."/>
            <person name="Xia L."/>
            <person name="Li J."/>
            <person name="Zhao F."/>
            <person name="Cao W."/>
        </authorList>
    </citation>
    <scope>NUCLEOTIDE SEQUENCE</scope>
    <source>
        <strain evidence="2">Rmic-2018</strain>
        <tissue evidence="2">Larvae</tissue>
    </source>
</reference>
<sequence length="181" mass="19912">MFCAFGRCSTRRIMTEPPSPRITEGCASWYIFILKEMGCASTDTRKTSQTPANGAVYAVELFDSSSDTQLRFGAACSEMAAFSPSAFYGGNSEAFSESEDDFSDEDNYVAPLDTEESDSTEASEEENEDGIQRTRCTRTPLWRRACETSWTPASRRCTSTLLAQHRDAASEVKSSHGNADV</sequence>
<keyword evidence="3" id="KW-1185">Reference proteome</keyword>